<evidence type="ECO:0000313" key="3">
    <source>
        <dbReference type="Proteomes" id="UP000318741"/>
    </source>
</evidence>
<dbReference type="KEGG" id="acaf:CA12_41870"/>
<sequence>MASLSSLSTEELERELEQRKGALSGLLEKREELEAELKQLNDQIASGGTPKSGSAGKAAKAAKASSAASEAPTKRRGRPPGSKNKPKAAAAKSSAAGRKRPKNDKPLPAVLAEVLEGKSGMQLDDIHDAVVATGYKTSSKNFKNVIYQNLYNKDEFTKSGDGAWVYKP</sequence>
<dbReference type="EMBL" id="CP036265">
    <property type="protein sequence ID" value="QDT18048.1"/>
    <property type="molecule type" value="Genomic_DNA"/>
</dbReference>
<accession>A0A517PFA0</accession>
<dbReference type="OrthoDB" id="213513at2"/>
<dbReference type="RefSeq" id="WP_145361026.1">
    <property type="nucleotide sequence ID" value="NZ_CP036265.1"/>
</dbReference>
<keyword evidence="3" id="KW-1185">Reference proteome</keyword>
<evidence type="ECO:0000313" key="2">
    <source>
        <dbReference type="EMBL" id="QDT18048.1"/>
    </source>
</evidence>
<proteinExistence type="predicted"/>
<dbReference type="AlphaFoldDB" id="A0A517PFA0"/>
<feature type="compositionally biased region" description="Low complexity" evidence="1">
    <location>
        <begin position="79"/>
        <end position="96"/>
    </location>
</feature>
<feature type="region of interest" description="Disordered" evidence="1">
    <location>
        <begin position="41"/>
        <end position="106"/>
    </location>
</feature>
<reference evidence="2 3" key="1">
    <citation type="submission" date="2019-02" db="EMBL/GenBank/DDBJ databases">
        <title>Deep-cultivation of Planctomycetes and their phenomic and genomic characterization uncovers novel biology.</title>
        <authorList>
            <person name="Wiegand S."/>
            <person name="Jogler M."/>
            <person name="Boedeker C."/>
            <person name="Pinto D."/>
            <person name="Vollmers J."/>
            <person name="Rivas-Marin E."/>
            <person name="Kohn T."/>
            <person name="Peeters S.H."/>
            <person name="Heuer A."/>
            <person name="Rast P."/>
            <person name="Oberbeckmann S."/>
            <person name="Bunk B."/>
            <person name="Jeske O."/>
            <person name="Meyerdierks A."/>
            <person name="Storesund J.E."/>
            <person name="Kallscheuer N."/>
            <person name="Luecker S."/>
            <person name="Lage O.M."/>
            <person name="Pohl T."/>
            <person name="Merkel B.J."/>
            <person name="Hornburger P."/>
            <person name="Mueller R.-W."/>
            <person name="Bruemmer F."/>
            <person name="Labrenz M."/>
            <person name="Spormann A.M."/>
            <person name="Op den Camp H."/>
            <person name="Overmann J."/>
            <person name="Amann R."/>
            <person name="Jetten M.S.M."/>
            <person name="Mascher T."/>
            <person name="Medema M.H."/>
            <person name="Devos D.P."/>
            <person name="Kaster A.-K."/>
            <person name="Ovreas L."/>
            <person name="Rohde M."/>
            <person name="Galperin M.Y."/>
            <person name="Jogler C."/>
        </authorList>
    </citation>
    <scope>NUCLEOTIDE SEQUENCE [LARGE SCALE GENOMIC DNA]</scope>
    <source>
        <strain evidence="2 3">CA12</strain>
    </source>
</reference>
<dbReference type="Proteomes" id="UP000318741">
    <property type="component" value="Chromosome"/>
</dbReference>
<evidence type="ECO:0000256" key="1">
    <source>
        <dbReference type="SAM" id="MobiDB-lite"/>
    </source>
</evidence>
<gene>
    <name evidence="2" type="ORF">CA12_41870</name>
</gene>
<protein>
    <recommendedName>
        <fullName evidence="4">HTH HARE-type domain-containing protein</fullName>
    </recommendedName>
</protein>
<organism evidence="2 3">
    <name type="scientific">Alienimonas californiensis</name>
    <dbReference type="NCBI Taxonomy" id="2527989"/>
    <lineage>
        <taxon>Bacteria</taxon>
        <taxon>Pseudomonadati</taxon>
        <taxon>Planctomycetota</taxon>
        <taxon>Planctomycetia</taxon>
        <taxon>Planctomycetales</taxon>
        <taxon>Planctomycetaceae</taxon>
        <taxon>Alienimonas</taxon>
    </lineage>
</organism>
<feature type="compositionally biased region" description="Low complexity" evidence="1">
    <location>
        <begin position="45"/>
        <end position="71"/>
    </location>
</feature>
<evidence type="ECO:0008006" key="4">
    <source>
        <dbReference type="Google" id="ProtNLM"/>
    </source>
</evidence>
<name>A0A517PFA0_9PLAN</name>